<evidence type="ECO:0000259" key="6">
    <source>
        <dbReference type="PROSITE" id="PS51635"/>
    </source>
</evidence>
<accession>A0A1Y1IT84</accession>
<dbReference type="PANTHER" id="PTHR14226">
    <property type="entry name" value="NEUROPATHY TARGET ESTERASE/SWISS CHEESE D.MELANOGASTER"/>
    <property type="match status" value="1"/>
</dbReference>
<evidence type="ECO:0000256" key="5">
    <source>
        <dbReference type="RuleBase" id="RU361262"/>
    </source>
</evidence>
<dbReference type="Pfam" id="PF01734">
    <property type="entry name" value="Patatin"/>
    <property type="match status" value="1"/>
</dbReference>
<dbReference type="InterPro" id="IPR050301">
    <property type="entry name" value="NTE"/>
</dbReference>
<sequence>MAEDSFFVKKYNHTQLGACVFTAEAARECISNMPGSTSAWCTESVSASAATLTAQQRALLDMARSLAGLHSRRLLRWRWWTGSGVGKTGVSGGLKFPLHLGALDFLEERGAAPRAYAGSSCGAVVAALVTAGYRPSQLHKLCKARPLSMFQVSPQKWGMCKPAGKDEVRDLLRKRPSCRKQGSSDPTFRVLKEETGKDLFVTAMRVRDGKLVIFGAEEATMDLPIHEAVTASCSIPFLNPAIELDGELYLDGALGAYLPMRAFEHIEDKQTVTGLMICNARERETPLTFEEYSSSVGNIVLERLSEPQKAWESNRTIHYDANELGVFESPNAGLADIMFSRGRNTLQRWAARHHV</sequence>
<dbReference type="SUPFAM" id="SSF52151">
    <property type="entry name" value="FabD/lysophospholipase-like"/>
    <property type="match status" value="1"/>
</dbReference>
<dbReference type="PANTHER" id="PTHR14226:SF29">
    <property type="entry name" value="NEUROPATHY TARGET ESTERASE SWS"/>
    <property type="match status" value="1"/>
</dbReference>
<dbReference type="PROSITE" id="PS51635">
    <property type="entry name" value="PNPLA"/>
    <property type="match status" value="1"/>
</dbReference>
<feature type="domain" description="PNPLA" evidence="6">
    <location>
        <begin position="87"/>
        <end position="264"/>
    </location>
</feature>
<feature type="active site" description="Proton acceptor" evidence="4">
    <location>
        <position position="251"/>
    </location>
</feature>
<gene>
    <name evidence="7" type="ORF">KFL_010390020</name>
</gene>
<keyword evidence="8" id="KW-1185">Reference proteome</keyword>
<evidence type="ECO:0000256" key="1">
    <source>
        <dbReference type="ARBA" id="ARBA00022801"/>
    </source>
</evidence>
<evidence type="ECO:0000313" key="7">
    <source>
        <dbReference type="EMBL" id="GAQ92521.1"/>
    </source>
</evidence>
<keyword evidence="3 4" id="KW-0443">Lipid metabolism</keyword>
<dbReference type="EMBL" id="DF237988">
    <property type="protein sequence ID" value="GAQ92521.1"/>
    <property type="molecule type" value="Genomic_DNA"/>
</dbReference>
<keyword evidence="1 4" id="KW-0378">Hydrolase</keyword>
<dbReference type="GO" id="GO:0052689">
    <property type="term" value="F:carboxylic ester hydrolase activity"/>
    <property type="evidence" value="ECO:0007669"/>
    <property type="project" value="UniProtKB-ARBA"/>
</dbReference>
<dbReference type="InterPro" id="IPR002641">
    <property type="entry name" value="PNPLA_dom"/>
</dbReference>
<name>A0A1Y1IT84_KLENI</name>
<evidence type="ECO:0000313" key="8">
    <source>
        <dbReference type="Proteomes" id="UP000054558"/>
    </source>
</evidence>
<dbReference type="EC" id="3.1.1.-" evidence="5"/>
<dbReference type="Proteomes" id="UP000054558">
    <property type="component" value="Unassembled WGS sequence"/>
</dbReference>
<feature type="active site" description="Nucleophile" evidence="4">
    <location>
        <position position="120"/>
    </location>
</feature>
<evidence type="ECO:0000256" key="3">
    <source>
        <dbReference type="ARBA" id="ARBA00023098"/>
    </source>
</evidence>
<evidence type="ECO:0000256" key="4">
    <source>
        <dbReference type="PROSITE-ProRule" id="PRU01161"/>
    </source>
</evidence>
<comment type="caution">
    <text evidence="4">Lacks conserved residue(s) required for the propagation of feature annotation.</text>
</comment>
<dbReference type="GO" id="GO:0016298">
    <property type="term" value="F:lipase activity"/>
    <property type="evidence" value="ECO:0007669"/>
    <property type="project" value="UniProtKB-ARBA"/>
</dbReference>
<comment type="function">
    <text evidence="5">Lipolytic acyl hydrolase (LAH).</text>
</comment>
<dbReference type="Gene3D" id="3.40.1090.10">
    <property type="entry name" value="Cytosolic phospholipase A2 catalytic domain"/>
    <property type="match status" value="1"/>
</dbReference>
<comment type="similarity">
    <text evidence="5">Belongs to the patatin family.</text>
</comment>
<proteinExistence type="inferred from homology"/>
<dbReference type="AlphaFoldDB" id="A0A1Y1IT84"/>
<organism evidence="7 8">
    <name type="scientific">Klebsormidium nitens</name>
    <name type="common">Green alga</name>
    <name type="synonym">Ulothrix nitens</name>
    <dbReference type="NCBI Taxonomy" id="105231"/>
    <lineage>
        <taxon>Eukaryota</taxon>
        <taxon>Viridiplantae</taxon>
        <taxon>Streptophyta</taxon>
        <taxon>Klebsormidiophyceae</taxon>
        <taxon>Klebsormidiales</taxon>
        <taxon>Klebsormidiaceae</taxon>
        <taxon>Klebsormidium</taxon>
    </lineage>
</organism>
<comment type="domain">
    <text evidence="5">The nitrogen atoms of the two glycine residues in the GGXR motif define the oxyanion hole, and stabilize the oxyanion that forms during the nucleophilic attack by the catalytic serine during substrate cleavage.</text>
</comment>
<keyword evidence="2 4" id="KW-0442">Lipid degradation</keyword>
<evidence type="ECO:0000256" key="2">
    <source>
        <dbReference type="ARBA" id="ARBA00022963"/>
    </source>
</evidence>
<reference evidence="7 8" key="1">
    <citation type="journal article" date="2014" name="Nat. Commun.">
        <title>Klebsormidium flaccidum genome reveals primary factors for plant terrestrial adaptation.</title>
        <authorList>
            <person name="Hori K."/>
            <person name="Maruyama F."/>
            <person name="Fujisawa T."/>
            <person name="Togashi T."/>
            <person name="Yamamoto N."/>
            <person name="Seo M."/>
            <person name="Sato S."/>
            <person name="Yamada T."/>
            <person name="Mori H."/>
            <person name="Tajima N."/>
            <person name="Moriyama T."/>
            <person name="Ikeuchi M."/>
            <person name="Watanabe M."/>
            <person name="Wada H."/>
            <person name="Kobayashi K."/>
            <person name="Saito M."/>
            <person name="Masuda T."/>
            <person name="Sasaki-Sekimoto Y."/>
            <person name="Mashiguchi K."/>
            <person name="Awai K."/>
            <person name="Shimojima M."/>
            <person name="Masuda S."/>
            <person name="Iwai M."/>
            <person name="Nobusawa T."/>
            <person name="Narise T."/>
            <person name="Kondo S."/>
            <person name="Saito H."/>
            <person name="Sato R."/>
            <person name="Murakawa M."/>
            <person name="Ihara Y."/>
            <person name="Oshima-Yamada Y."/>
            <person name="Ohtaka K."/>
            <person name="Satoh M."/>
            <person name="Sonobe K."/>
            <person name="Ishii M."/>
            <person name="Ohtani R."/>
            <person name="Kanamori-Sato M."/>
            <person name="Honoki R."/>
            <person name="Miyazaki D."/>
            <person name="Mochizuki H."/>
            <person name="Umetsu J."/>
            <person name="Higashi K."/>
            <person name="Shibata D."/>
            <person name="Kamiya Y."/>
            <person name="Sato N."/>
            <person name="Nakamura Y."/>
            <person name="Tabata S."/>
            <person name="Ida S."/>
            <person name="Kurokawa K."/>
            <person name="Ohta H."/>
        </authorList>
    </citation>
    <scope>NUCLEOTIDE SEQUENCE [LARGE SCALE GENOMIC DNA]</scope>
    <source>
        <strain evidence="7 8">NIES-2285</strain>
    </source>
</reference>
<dbReference type="OrthoDB" id="412240at2759"/>
<dbReference type="GO" id="GO:0016042">
    <property type="term" value="P:lipid catabolic process"/>
    <property type="evidence" value="ECO:0007669"/>
    <property type="project" value="UniProtKB-UniRule"/>
</dbReference>
<dbReference type="InterPro" id="IPR016035">
    <property type="entry name" value="Acyl_Trfase/lysoPLipase"/>
</dbReference>
<feature type="short sequence motif" description="GXSXG" evidence="4">
    <location>
        <begin position="118"/>
        <end position="122"/>
    </location>
</feature>
<feature type="short sequence motif" description="DGA/G" evidence="4">
    <location>
        <begin position="251"/>
        <end position="253"/>
    </location>
</feature>
<protein>
    <recommendedName>
        <fullName evidence="5">Patatin</fullName>
        <ecNumber evidence="5">3.1.1.-</ecNumber>
    </recommendedName>
</protein>